<evidence type="ECO:0000256" key="6">
    <source>
        <dbReference type="ARBA" id="ARBA00022839"/>
    </source>
</evidence>
<keyword evidence="3" id="KW-0227">DNA damage</keyword>
<dbReference type="InterPro" id="IPR014017">
    <property type="entry name" value="DNA_helicase_UvrD-like_C"/>
</dbReference>
<gene>
    <name evidence="18" type="ORF">IPL58_11785</name>
</gene>
<comment type="caution">
    <text evidence="18">The sequence shown here is derived from an EMBL/GenBank/DDBJ whole genome shotgun (WGS) entry which is preliminary data.</text>
</comment>
<evidence type="ECO:0000259" key="16">
    <source>
        <dbReference type="PROSITE" id="PS51198"/>
    </source>
</evidence>
<keyword evidence="2 15" id="KW-0547">Nucleotide-binding</keyword>
<dbReference type="PROSITE" id="PS51217">
    <property type="entry name" value="UVRD_HELICASE_CTER"/>
    <property type="match status" value="1"/>
</dbReference>
<evidence type="ECO:0000256" key="4">
    <source>
        <dbReference type="ARBA" id="ARBA00022801"/>
    </source>
</evidence>
<evidence type="ECO:0000256" key="12">
    <source>
        <dbReference type="ARBA" id="ARBA00034808"/>
    </source>
</evidence>
<dbReference type="InterPro" id="IPR014016">
    <property type="entry name" value="UvrD-like_ATP-bd"/>
</dbReference>
<dbReference type="InterPro" id="IPR011604">
    <property type="entry name" value="PDDEXK-like_dom_sf"/>
</dbReference>
<keyword evidence="5 15" id="KW-0347">Helicase</keyword>
<reference evidence="18" key="1">
    <citation type="submission" date="2020-10" db="EMBL/GenBank/DDBJ databases">
        <title>Connecting structure to function with the recovery of over 1000 high-quality activated sludge metagenome-assembled genomes encoding full-length rRNA genes using long-read sequencing.</title>
        <authorList>
            <person name="Singleton C.M."/>
            <person name="Petriglieri F."/>
            <person name="Kristensen J.M."/>
            <person name="Kirkegaard R.H."/>
            <person name="Michaelsen T.Y."/>
            <person name="Andersen M.H."/>
            <person name="Karst S.M."/>
            <person name="Dueholm M.S."/>
            <person name="Nielsen P.H."/>
            <person name="Albertsen M."/>
        </authorList>
    </citation>
    <scope>NUCLEOTIDE SEQUENCE</scope>
    <source>
        <strain evidence="18">Hirt_18-Q3-R61-65_BATAC.395</strain>
    </source>
</reference>
<dbReference type="PANTHER" id="PTHR11070">
    <property type="entry name" value="UVRD / RECB / PCRA DNA HELICASE FAMILY MEMBER"/>
    <property type="match status" value="1"/>
</dbReference>
<evidence type="ECO:0000256" key="11">
    <source>
        <dbReference type="ARBA" id="ARBA00034617"/>
    </source>
</evidence>
<dbReference type="InterPro" id="IPR011335">
    <property type="entry name" value="Restrct_endonuc-II-like"/>
</dbReference>
<dbReference type="SUPFAM" id="SSF52980">
    <property type="entry name" value="Restriction endonuclease-like"/>
    <property type="match status" value="1"/>
</dbReference>
<comment type="catalytic activity">
    <reaction evidence="11">
        <text>Couples ATP hydrolysis with the unwinding of duplex DNA by translocating in the 3'-5' direction.</text>
        <dbReference type="EC" id="5.6.2.4"/>
    </reaction>
</comment>
<protein>
    <recommendedName>
        <fullName evidence="12">DNA 3'-5' helicase</fullName>
        <ecNumber evidence="12">5.6.2.4</ecNumber>
    </recommendedName>
    <alternativeName>
        <fullName evidence="13">DNA 3'-5' helicase II</fullName>
    </alternativeName>
</protein>
<evidence type="ECO:0000256" key="3">
    <source>
        <dbReference type="ARBA" id="ARBA00022763"/>
    </source>
</evidence>
<dbReference type="GO" id="GO:0004527">
    <property type="term" value="F:exonuclease activity"/>
    <property type="evidence" value="ECO:0007669"/>
    <property type="project" value="UniProtKB-KW"/>
</dbReference>
<evidence type="ECO:0000256" key="5">
    <source>
        <dbReference type="ARBA" id="ARBA00022806"/>
    </source>
</evidence>
<feature type="domain" description="UvrD-like helicase ATP-binding" evidence="16">
    <location>
        <begin position="2"/>
        <end position="477"/>
    </location>
</feature>
<evidence type="ECO:0000256" key="13">
    <source>
        <dbReference type="ARBA" id="ARBA00034923"/>
    </source>
</evidence>
<dbReference type="Gene3D" id="1.10.486.10">
    <property type="entry name" value="PCRA, domain 4"/>
    <property type="match status" value="1"/>
</dbReference>
<evidence type="ECO:0000256" key="10">
    <source>
        <dbReference type="ARBA" id="ARBA00023235"/>
    </source>
</evidence>
<dbReference type="InterPro" id="IPR000212">
    <property type="entry name" value="DNA_helicase_UvrD/REP"/>
</dbReference>
<dbReference type="Proteomes" id="UP000886689">
    <property type="component" value="Unassembled WGS sequence"/>
</dbReference>
<evidence type="ECO:0000256" key="2">
    <source>
        <dbReference type="ARBA" id="ARBA00022741"/>
    </source>
</evidence>
<sequence>MSSPASQNFSAALDPARSAVVEACAGSGKTWLLASRIVRLLLAGVQPAEILAITFTRKAAREIEERVVDWLRELATAADDAAIHFLAERGAASDAATLARARGLYERVTSAQPGLAVNTFHGWFLQLVAVAPLSANLAGTTLADDGSRRFEELWQSFARRLQREPAGEAAQAFVRLLAGIGLASTKTLVRRGMARRAEWLAHAMAHAGRHEAPVAAVVDELADLFGVVDEAQALASLFAPGWELDFQAYLGLLEASELDSDQAFAAQLSAAIGQLDPEARLQKLAPVLLTEKGTLRSRKPSKTLDKRFGSDGAQRFLDLHAALGARVLDCLGQLQEARNLAFNRDALTVHHAFLQHLEAFKAERRQIDFVDAEWRVLQLLQDEASAAFIQARLDARYRHVLLDEFQDTNPLQWQILLAWLEAYTDAARPSVFLVGDPKQSIYRFRRAEPRLFATAADFLARHFAAVRLTQDQTRRNAPAIVEVVNALFADEAAFQPFRTQSSLAEGLPGRVELLPLFAADEEAEEAPLSEKLRDPLHKPALERVEQRRQREAEALARRLGDMFGRTRIRERQGRSEIERPLRYGDVLLLVRTRTQIATYEQALAAAGIPFTAASRGGLLDSLEVRDVVALLTFLVTPAADLQLAHALKSPIFACSDEDLLQLAARPEAGWHKRLQAAVEQGCSARLCRAAALVEAWIEAAALLPAHDLLDRIYHQGEVPARYRLAVPEARRAAALANLEALLLLALDLDGGRYPSLPRFIDELKALRAAEGDDAPDEGELAADEVVAADGRVRILTIHGAKGLEAPLVWLLDANATPPADKAWDVLVDWQPEAPAPCHFSFVGRKEERGASRSPLFEAEAAAAEREELNLLYVAVTRARQLFFASGISNSRKGEAVTAYSRLQAALGRLGGEDACAHGEVLSEGKVAAAGAAGSRPLAADLPVPAVGELREPLDAAARFGILLHALLERRTESRIERREEEGWWRGMGYTDGELARVRPVAERLLTAPALRRFLNPACYLRAWNEMEITDETGAVCRMDRLVEDVEAFWVLDYKSSGSDTARIDEYHAQVAGYCRAVATIFSSKPVRGALIFADASIVEVAT</sequence>
<dbReference type="EMBL" id="JADJUC010000013">
    <property type="protein sequence ID" value="MBK8524705.1"/>
    <property type="molecule type" value="Genomic_DNA"/>
</dbReference>
<keyword evidence="6" id="KW-0269">Exonuclease</keyword>
<name>A0A9D7K1C3_9PROT</name>
<dbReference type="Pfam" id="PF13361">
    <property type="entry name" value="UvrD_C"/>
    <property type="match status" value="1"/>
</dbReference>
<dbReference type="PANTHER" id="PTHR11070:SF2">
    <property type="entry name" value="ATP-DEPENDENT DNA HELICASE SRS2"/>
    <property type="match status" value="1"/>
</dbReference>
<dbReference type="GO" id="GO:0003677">
    <property type="term" value="F:DNA binding"/>
    <property type="evidence" value="ECO:0007669"/>
    <property type="project" value="UniProtKB-KW"/>
</dbReference>
<evidence type="ECO:0000256" key="9">
    <source>
        <dbReference type="ARBA" id="ARBA00023204"/>
    </source>
</evidence>
<comment type="catalytic activity">
    <reaction evidence="14">
        <text>ATP + H2O = ADP + phosphate + H(+)</text>
        <dbReference type="Rhea" id="RHEA:13065"/>
        <dbReference type="ChEBI" id="CHEBI:15377"/>
        <dbReference type="ChEBI" id="CHEBI:15378"/>
        <dbReference type="ChEBI" id="CHEBI:30616"/>
        <dbReference type="ChEBI" id="CHEBI:43474"/>
        <dbReference type="ChEBI" id="CHEBI:456216"/>
        <dbReference type="EC" id="5.6.2.4"/>
    </reaction>
</comment>
<dbReference type="GO" id="GO:0005829">
    <property type="term" value="C:cytosol"/>
    <property type="evidence" value="ECO:0007669"/>
    <property type="project" value="TreeGrafter"/>
</dbReference>
<proteinExistence type="predicted"/>
<evidence type="ECO:0000256" key="15">
    <source>
        <dbReference type="PROSITE-ProRule" id="PRU00560"/>
    </source>
</evidence>
<evidence type="ECO:0000259" key="17">
    <source>
        <dbReference type="PROSITE" id="PS51217"/>
    </source>
</evidence>
<evidence type="ECO:0000256" key="8">
    <source>
        <dbReference type="ARBA" id="ARBA00023125"/>
    </source>
</evidence>
<keyword evidence="7 15" id="KW-0067">ATP-binding</keyword>
<dbReference type="SUPFAM" id="SSF52540">
    <property type="entry name" value="P-loop containing nucleoside triphosphate hydrolases"/>
    <property type="match status" value="1"/>
</dbReference>
<dbReference type="InterPro" id="IPR027417">
    <property type="entry name" value="P-loop_NTPase"/>
</dbReference>
<evidence type="ECO:0000256" key="1">
    <source>
        <dbReference type="ARBA" id="ARBA00022722"/>
    </source>
</evidence>
<dbReference type="GO" id="GO:0033202">
    <property type="term" value="C:DNA helicase complex"/>
    <property type="evidence" value="ECO:0007669"/>
    <property type="project" value="TreeGrafter"/>
</dbReference>
<keyword evidence="9" id="KW-0234">DNA repair</keyword>
<feature type="domain" description="UvrD-like helicase C-terminal" evidence="17">
    <location>
        <begin position="478"/>
        <end position="802"/>
    </location>
</feature>
<evidence type="ECO:0000256" key="7">
    <source>
        <dbReference type="ARBA" id="ARBA00022840"/>
    </source>
</evidence>
<dbReference type="PROSITE" id="PS51198">
    <property type="entry name" value="UVRD_HELICASE_ATP_BIND"/>
    <property type="match status" value="1"/>
</dbReference>
<dbReference type="Pfam" id="PF00580">
    <property type="entry name" value="UvrD-helicase"/>
    <property type="match status" value="2"/>
</dbReference>
<dbReference type="AlphaFoldDB" id="A0A9D7K1C3"/>
<dbReference type="EC" id="5.6.2.4" evidence="12"/>
<dbReference type="Gene3D" id="3.90.320.10">
    <property type="match status" value="1"/>
</dbReference>
<dbReference type="Pfam" id="PF12705">
    <property type="entry name" value="PDDEXK_1"/>
    <property type="match status" value="1"/>
</dbReference>
<dbReference type="GO" id="GO:0005524">
    <property type="term" value="F:ATP binding"/>
    <property type="evidence" value="ECO:0007669"/>
    <property type="project" value="UniProtKB-UniRule"/>
</dbReference>
<accession>A0A9D7K1C3</accession>
<dbReference type="GO" id="GO:0043138">
    <property type="term" value="F:3'-5' DNA helicase activity"/>
    <property type="evidence" value="ECO:0007669"/>
    <property type="project" value="UniProtKB-EC"/>
</dbReference>
<keyword evidence="4 15" id="KW-0378">Hydrolase</keyword>
<organism evidence="18 19">
    <name type="scientific">Candidatus Proximibacter danicus</name>
    <dbReference type="NCBI Taxonomy" id="2954365"/>
    <lineage>
        <taxon>Bacteria</taxon>
        <taxon>Pseudomonadati</taxon>
        <taxon>Pseudomonadota</taxon>
        <taxon>Betaproteobacteria</taxon>
        <taxon>Candidatus Proximibacter</taxon>
    </lineage>
</organism>
<keyword evidence="8" id="KW-0238">DNA-binding</keyword>
<keyword evidence="10" id="KW-0413">Isomerase</keyword>
<dbReference type="GO" id="GO:0000725">
    <property type="term" value="P:recombinational repair"/>
    <property type="evidence" value="ECO:0007669"/>
    <property type="project" value="TreeGrafter"/>
</dbReference>
<evidence type="ECO:0000313" key="19">
    <source>
        <dbReference type="Proteomes" id="UP000886689"/>
    </source>
</evidence>
<evidence type="ECO:0000256" key="14">
    <source>
        <dbReference type="ARBA" id="ARBA00048988"/>
    </source>
</evidence>
<evidence type="ECO:0000313" key="18">
    <source>
        <dbReference type="EMBL" id="MBK8524705.1"/>
    </source>
</evidence>
<dbReference type="InterPro" id="IPR038726">
    <property type="entry name" value="PDDEXK_AddAB-type"/>
</dbReference>
<dbReference type="Gene3D" id="3.40.50.300">
    <property type="entry name" value="P-loop containing nucleotide triphosphate hydrolases"/>
    <property type="match status" value="4"/>
</dbReference>
<feature type="binding site" evidence="15">
    <location>
        <begin position="23"/>
        <end position="30"/>
    </location>
    <ligand>
        <name>ATP</name>
        <dbReference type="ChEBI" id="CHEBI:30616"/>
    </ligand>
</feature>
<keyword evidence="1" id="KW-0540">Nuclease</keyword>